<dbReference type="AlphaFoldDB" id="A0A1H0NVI5"/>
<dbReference type="Proteomes" id="UP000199497">
    <property type="component" value="Unassembled WGS sequence"/>
</dbReference>
<protein>
    <submittedName>
        <fullName evidence="2">Uncharacterized protein</fullName>
    </submittedName>
</protein>
<dbReference type="OrthoDB" id="5197659at2"/>
<evidence type="ECO:0000256" key="1">
    <source>
        <dbReference type="SAM" id="Phobius"/>
    </source>
</evidence>
<feature type="transmembrane region" description="Helical" evidence="1">
    <location>
        <begin position="28"/>
        <end position="52"/>
    </location>
</feature>
<sequence length="128" mass="13438">MSQRGSTVRGRGATGAGRVRLATETAGTIMVVAAPALMVMSMAGFYLAAGVATGWDYDSPEAGWILLGGFGFYVWAIMLLGAPLSFLLCGLTRRAFLPERVAVRRALLFAAVAGLLVPELVLLLAGFM</sequence>
<feature type="transmembrane region" description="Helical" evidence="1">
    <location>
        <begin position="64"/>
        <end position="87"/>
    </location>
</feature>
<reference evidence="3" key="1">
    <citation type="submission" date="2016-10" db="EMBL/GenBank/DDBJ databases">
        <authorList>
            <person name="Varghese N."/>
            <person name="Submissions S."/>
        </authorList>
    </citation>
    <scope>NUCLEOTIDE SEQUENCE [LARGE SCALE GENOMIC DNA]</scope>
    <source>
        <strain evidence="3">DSM 46732</strain>
    </source>
</reference>
<keyword evidence="1" id="KW-0812">Transmembrane</keyword>
<keyword evidence="1" id="KW-1133">Transmembrane helix</keyword>
<keyword evidence="1" id="KW-0472">Membrane</keyword>
<evidence type="ECO:0000313" key="2">
    <source>
        <dbReference type="EMBL" id="SDO96410.1"/>
    </source>
</evidence>
<accession>A0A1H0NVI5</accession>
<dbReference type="RefSeq" id="WP_139182877.1">
    <property type="nucleotide sequence ID" value="NZ_FNJR01000001.1"/>
</dbReference>
<evidence type="ECO:0000313" key="3">
    <source>
        <dbReference type="Proteomes" id="UP000199497"/>
    </source>
</evidence>
<gene>
    <name evidence="2" type="ORF">SAMN04487905_101266</name>
</gene>
<proteinExistence type="predicted"/>
<feature type="transmembrane region" description="Helical" evidence="1">
    <location>
        <begin position="107"/>
        <end position="127"/>
    </location>
</feature>
<name>A0A1H0NVI5_9ACTN</name>
<organism evidence="2 3">
    <name type="scientific">Actinopolyspora xinjiangensis</name>
    <dbReference type="NCBI Taxonomy" id="405564"/>
    <lineage>
        <taxon>Bacteria</taxon>
        <taxon>Bacillati</taxon>
        <taxon>Actinomycetota</taxon>
        <taxon>Actinomycetes</taxon>
        <taxon>Actinopolysporales</taxon>
        <taxon>Actinopolysporaceae</taxon>
        <taxon>Actinopolyspora</taxon>
    </lineage>
</organism>
<dbReference type="EMBL" id="FNJR01000001">
    <property type="protein sequence ID" value="SDO96410.1"/>
    <property type="molecule type" value="Genomic_DNA"/>
</dbReference>
<keyword evidence="3" id="KW-1185">Reference proteome</keyword>